<proteinExistence type="inferred from homology"/>
<evidence type="ECO:0000256" key="1">
    <source>
        <dbReference type="ARBA" id="ARBA00010843"/>
    </source>
</evidence>
<dbReference type="OrthoDB" id="10255185at2759"/>
<dbReference type="SMART" id="SM00456">
    <property type="entry name" value="WW"/>
    <property type="match status" value="1"/>
</dbReference>
<evidence type="ECO:0000313" key="5">
    <source>
        <dbReference type="EMBL" id="OWZ08962.1"/>
    </source>
</evidence>
<evidence type="ECO:0000256" key="2">
    <source>
        <dbReference type="ARBA" id="ARBA00023054"/>
    </source>
</evidence>
<evidence type="ECO:0000256" key="3">
    <source>
        <dbReference type="SAM" id="MobiDB-lite"/>
    </source>
</evidence>
<feature type="domain" description="WW" evidence="4">
    <location>
        <begin position="112"/>
        <end position="139"/>
    </location>
</feature>
<dbReference type="CDD" id="cd00201">
    <property type="entry name" value="WW"/>
    <property type="match status" value="1"/>
</dbReference>
<gene>
    <name evidence="5" type="ORF">PHMEG_00018411</name>
</gene>
<name>A0A225VUE6_9STRA</name>
<dbReference type="PROSITE" id="PS01159">
    <property type="entry name" value="WW_DOMAIN_1"/>
    <property type="match status" value="1"/>
</dbReference>
<accession>A0A225VUE6</accession>
<reference evidence="6" key="1">
    <citation type="submission" date="2017-03" db="EMBL/GenBank/DDBJ databases">
        <title>Phytopthora megakarya and P. palmivora, two closely related causual agents of cacao black pod achieved similar genome size and gene model numbers by different mechanisms.</title>
        <authorList>
            <person name="Ali S."/>
            <person name="Shao J."/>
            <person name="Larry D.J."/>
            <person name="Kronmiller B."/>
            <person name="Shen D."/>
            <person name="Strem M.D."/>
            <person name="Melnick R.L."/>
            <person name="Guiltinan M.J."/>
            <person name="Tyler B.M."/>
            <person name="Meinhardt L.W."/>
            <person name="Bailey B.A."/>
        </authorList>
    </citation>
    <scope>NUCLEOTIDE SEQUENCE [LARGE SCALE GENOMIC DNA]</scope>
    <source>
        <strain evidence="6">zdho120</strain>
    </source>
</reference>
<feature type="compositionally biased region" description="Polar residues" evidence="3">
    <location>
        <begin position="345"/>
        <end position="359"/>
    </location>
</feature>
<dbReference type="PANTHER" id="PTHR14649:SF1">
    <property type="entry name" value="ZINC FINGER C2HC DOMAIN-CONTAINING PROTEIN 1C"/>
    <property type="match status" value="1"/>
</dbReference>
<dbReference type="InterPro" id="IPR026104">
    <property type="entry name" value="ZNF_C2HC_dom_1C"/>
</dbReference>
<feature type="compositionally biased region" description="Polar residues" evidence="3">
    <location>
        <begin position="139"/>
        <end position="151"/>
    </location>
</feature>
<dbReference type="STRING" id="4795.A0A225VUE6"/>
<dbReference type="PROSITE" id="PS50020">
    <property type="entry name" value="WW_DOMAIN_2"/>
    <property type="match status" value="1"/>
</dbReference>
<evidence type="ECO:0000259" key="4">
    <source>
        <dbReference type="PROSITE" id="PS50020"/>
    </source>
</evidence>
<sequence>MATPLATLAARNVRVGSEELTEEDEADVEASVRAALRLLDDSGDGESEGEEEGGYLDFVHEVMEDRWTLEDTEGQQSLWTTPEEQTEDVEGSVHEDEQEDPKEAQQEQVDEWQEAYTAKGRVYYYNRRTRESSWKKPSHYNSSANQPQPSADATEETEQSSVLKQSLGYHPSASASPVSTMERQATLFCNFCGEQQLADQLAAHFQECASVKFHKRRMSPLYLSFERALGLMSEDATLRTLHYASSFLDPVPHGRPEATSMQDSLLLLRPRRRRAGVMEPSSAESTPQKQRSRQNRGFGTTEDGLKQSPDRYTSQGAGTPSPHRTADNDQAKRKKKSVSKNKSSQPTNNVPTGGSPMQNMETCRYCNRSFAEGRLAKHEAVCPRVFGNEGSWGRGTPSNQASPPNQKNVRVATPPRSIGSMESKLHKLKDHTLQQSYKEHQATLVLCPCCRRKFAPAGAQQHISICKGVQNRPKNTISLLRDYAIAG</sequence>
<dbReference type="Pfam" id="PF00397">
    <property type="entry name" value="WW"/>
    <property type="match status" value="1"/>
</dbReference>
<comment type="similarity">
    <text evidence="1">Belongs to the ZC2HC1 family.</text>
</comment>
<feature type="compositionally biased region" description="Polar residues" evidence="3">
    <location>
        <begin position="74"/>
        <end position="83"/>
    </location>
</feature>
<comment type="caution">
    <text evidence="5">The sequence shown here is derived from an EMBL/GenBank/DDBJ whole genome shotgun (WGS) entry which is preliminary data.</text>
</comment>
<organism evidence="5 6">
    <name type="scientific">Phytophthora megakarya</name>
    <dbReference type="NCBI Taxonomy" id="4795"/>
    <lineage>
        <taxon>Eukaryota</taxon>
        <taxon>Sar</taxon>
        <taxon>Stramenopiles</taxon>
        <taxon>Oomycota</taxon>
        <taxon>Peronosporomycetes</taxon>
        <taxon>Peronosporales</taxon>
        <taxon>Peronosporaceae</taxon>
        <taxon>Phytophthora</taxon>
    </lineage>
</organism>
<dbReference type="SUPFAM" id="SSF51045">
    <property type="entry name" value="WW domain"/>
    <property type="match status" value="1"/>
</dbReference>
<dbReference type="Pfam" id="PF13913">
    <property type="entry name" value="zf-C2HC_2"/>
    <property type="match status" value="2"/>
</dbReference>
<dbReference type="InterPro" id="IPR001202">
    <property type="entry name" value="WW_dom"/>
</dbReference>
<dbReference type="AlphaFoldDB" id="A0A225VUE6"/>
<feature type="compositionally biased region" description="Basic and acidic residues" evidence="3">
    <location>
        <begin position="91"/>
        <end position="105"/>
    </location>
</feature>
<evidence type="ECO:0000313" key="6">
    <source>
        <dbReference type="Proteomes" id="UP000198211"/>
    </source>
</evidence>
<dbReference type="PANTHER" id="PTHR14649">
    <property type="entry name" value="ZINC FINGER C2HC DOMAIN-CONTAINING PROTEIN 1C"/>
    <property type="match status" value="1"/>
</dbReference>
<feature type="region of interest" description="Disordered" evidence="3">
    <location>
        <begin position="134"/>
        <end position="163"/>
    </location>
</feature>
<dbReference type="InterPro" id="IPR036020">
    <property type="entry name" value="WW_dom_sf"/>
</dbReference>
<keyword evidence="2" id="KW-0175">Coiled coil</keyword>
<dbReference type="Proteomes" id="UP000198211">
    <property type="component" value="Unassembled WGS sequence"/>
</dbReference>
<keyword evidence="6" id="KW-1185">Reference proteome</keyword>
<dbReference type="EMBL" id="NBNE01002962">
    <property type="protein sequence ID" value="OWZ08962.1"/>
    <property type="molecule type" value="Genomic_DNA"/>
</dbReference>
<feature type="compositionally biased region" description="Polar residues" evidence="3">
    <location>
        <begin position="396"/>
        <end position="408"/>
    </location>
</feature>
<protein>
    <recommendedName>
        <fullName evidence="4">WW domain-containing protein</fullName>
    </recommendedName>
</protein>
<feature type="region of interest" description="Disordered" evidence="3">
    <location>
        <begin position="275"/>
        <end position="359"/>
    </location>
</feature>
<dbReference type="Gene3D" id="2.20.70.10">
    <property type="match status" value="1"/>
</dbReference>
<feature type="region of interest" description="Disordered" evidence="3">
    <location>
        <begin position="66"/>
        <end position="109"/>
    </location>
</feature>
<feature type="region of interest" description="Disordered" evidence="3">
    <location>
        <begin position="389"/>
        <end position="411"/>
    </location>
</feature>